<sequence>MSSSSVAAKSSFSQVSAHSMGFYSTSSDSSPFDGPVIVDTNGFLRSALRAGGPYLCSLPALTVSTSSHFDADTVYEIKGYAAQVLRRINLQYQGIRLVGRHFKIDPEPEQVTTLLVRMPNQPQPKLWYRTAKEIHQLLLRHLHHGISVEIIETDLFNGIYCSSVESSHSIFPKWKNLVQEIVARCPNKDEWLGIDCFRYGTNPRRSSNPVTAIIRVQKTSENSFVTAARYIHGILAAFKEPEVDVIFTEDGSKPLTLNPTVPLEATNGSVYPGVSIEIHQSSAGCSTLGGFVQTRSKDQKDWDK</sequence>
<dbReference type="EMBL" id="MDDG01000006">
    <property type="protein sequence ID" value="OQE40329.1"/>
    <property type="molecule type" value="Genomic_DNA"/>
</dbReference>
<reference evidence="2" key="1">
    <citation type="journal article" date="2017" name="Nat. Microbiol.">
        <title>Global analysis of biosynthetic gene clusters reveals vast potential of secondary metabolite production in Penicillium species.</title>
        <authorList>
            <person name="Nielsen J.C."/>
            <person name="Grijseels S."/>
            <person name="Prigent S."/>
            <person name="Ji B."/>
            <person name="Dainat J."/>
            <person name="Nielsen K.F."/>
            <person name="Frisvad J.C."/>
            <person name="Workman M."/>
            <person name="Nielsen J."/>
        </authorList>
    </citation>
    <scope>NUCLEOTIDE SEQUENCE [LARGE SCALE GENOMIC DNA]</scope>
    <source>
        <strain evidence="2">IBT 31321</strain>
    </source>
</reference>
<proteinExistence type="predicted"/>
<dbReference type="AlphaFoldDB" id="A0A1V6UQ13"/>
<evidence type="ECO:0000313" key="2">
    <source>
        <dbReference type="Proteomes" id="UP000191500"/>
    </source>
</evidence>
<dbReference type="Proteomes" id="UP000191500">
    <property type="component" value="Unassembled WGS sequence"/>
</dbReference>
<accession>A0A1V6UQ13</accession>
<gene>
    <name evidence="1" type="ORF">PENCOP_c006G00404</name>
</gene>
<organism evidence="1 2">
    <name type="scientific">Penicillium coprophilum</name>
    <dbReference type="NCBI Taxonomy" id="36646"/>
    <lineage>
        <taxon>Eukaryota</taxon>
        <taxon>Fungi</taxon>
        <taxon>Dikarya</taxon>
        <taxon>Ascomycota</taxon>
        <taxon>Pezizomycotina</taxon>
        <taxon>Eurotiomycetes</taxon>
        <taxon>Eurotiomycetidae</taxon>
        <taxon>Eurotiales</taxon>
        <taxon>Aspergillaceae</taxon>
        <taxon>Penicillium</taxon>
    </lineage>
</organism>
<evidence type="ECO:0000313" key="1">
    <source>
        <dbReference type="EMBL" id="OQE40329.1"/>
    </source>
</evidence>
<comment type="caution">
    <text evidence="1">The sequence shown here is derived from an EMBL/GenBank/DDBJ whole genome shotgun (WGS) entry which is preliminary data.</text>
</comment>
<protein>
    <submittedName>
        <fullName evidence="1">Uncharacterized protein</fullName>
    </submittedName>
</protein>
<name>A0A1V6UQ13_9EURO</name>
<keyword evidence="2" id="KW-1185">Reference proteome</keyword>
<dbReference type="STRING" id="36646.A0A1V6UQ13"/>